<dbReference type="Pfam" id="PF08387">
    <property type="entry name" value="FBD"/>
    <property type="match status" value="1"/>
</dbReference>
<protein>
    <recommendedName>
        <fullName evidence="2">F-box domain-containing protein</fullName>
    </recommendedName>
</protein>
<feature type="domain" description="F-box" evidence="2">
    <location>
        <begin position="19"/>
        <end position="67"/>
    </location>
</feature>
<dbReference type="SMART" id="SM00579">
    <property type="entry name" value="FBD"/>
    <property type="match status" value="1"/>
</dbReference>
<reference evidence="3" key="2">
    <citation type="submission" date="2021-01" db="UniProtKB">
        <authorList>
            <consortium name="EnsemblPlants"/>
        </authorList>
    </citation>
    <scope>IDENTIFICATION</scope>
</reference>
<proteinExistence type="predicted"/>
<sequence>MKSTRKTPRTSKTTHLVNRDRLSNLPKDILHYILSFLETREVIRLSELSRRWRRVWASMPYLNFEQSSFDSADSFSDFLWLVLLFRDVSDIKRFRLSCEGYREDGIPVHVLKTLLLVVKNRGVVVLDLDIATFQYQYDNNFQLLSCFADCRSLPEINLRLFDYSQLSCIDSMSFTMLKTLHIEKSQFYQGVTYREKLVLCCPHLENFLLKNCNMLNLKVIDIEAVNLKNLKFMNTSKYPFRGELKISAPNLRCLSYLGPTLKGYSFQNLSSLNKALIHHFTERVNNEEDGCFLLSLVCALYNAEVLYLSSHFAQHLSHLTYKERCFPPAFLRLKSLTLSIGLRRRNIKGLVHLLKYSPILEALRIDFEEQMKNRKLEDTNQTHDMKRKLQNTKWKLRDTKLKDTTLLQGLKCESSKEMSEHKVTCLTHHLKKVEINSFVWKKIASKLVKYLLKNGKVLEKITISCRDYVLGNKRFARKLGASPNVSISFPSFMERKPLWFEVEDDGSDDDSDDGSDDDSDDYSDDGSDDDSDDSMDET</sequence>
<dbReference type="InterPro" id="IPR036047">
    <property type="entry name" value="F-box-like_dom_sf"/>
</dbReference>
<dbReference type="EnsemblPlants" id="QL05p044203:mrna">
    <property type="protein sequence ID" value="QL05p044203:mrna"/>
    <property type="gene ID" value="QL05p044203"/>
</dbReference>
<dbReference type="Gramene" id="QL05p044314:mrna">
    <property type="protein sequence ID" value="QL05p044314:mrna"/>
    <property type="gene ID" value="QL05p044314"/>
</dbReference>
<dbReference type="InterPro" id="IPR053781">
    <property type="entry name" value="F-box_AtFBL13-like"/>
</dbReference>
<dbReference type="SMART" id="SM00256">
    <property type="entry name" value="FBOX"/>
    <property type="match status" value="1"/>
</dbReference>
<keyword evidence="4" id="KW-1185">Reference proteome</keyword>
<dbReference type="Proteomes" id="UP000594261">
    <property type="component" value="Chromosome 5"/>
</dbReference>
<organism evidence="3 4">
    <name type="scientific">Quercus lobata</name>
    <name type="common">Valley oak</name>
    <dbReference type="NCBI Taxonomy" id="97700"/>
    <lineage>
        <taxon>Eukaryota</taxon>
        <taxon>Viridiplantae</taxon>
        <taxon>Streptophyta</taxon>
        <taxon>Embryophyta</taxon>
        <taxon>Tracheophyta</taxon>
        <taxon>Spermatophyta</taxon>
        <taxon>Magnoliopsida</taxon>
        <taxon>eudicotyledons</taxon>
        <taxon>Gunneridae</taxon>
        <taxon>Pentapetalae</taxon>
        <taxon>rosids</taxon>
        <taxon>fabids</taxon>
        <taxon>Fagales</taxon>
        <taxon>Fagaceae</taxon>
        <taxon>Quercus</taxon>
    </lineage>
</organism>
<evidence type="ECO:0000313" key="3">
    <source>
        <dbReference type="EnsemblPlants" id="QL05p044314:mrna"/>
    </source>
</evidence>
<dbReference type="PANTHER" id="PTHR31900:SF27">
    <property type="entry name" value="FBD DOMAIN-CONTAINING PROTEIN"/>
    <property type="match status" value="1"/>
</dbReference>
<accession>A0A7N2LP61</accession>
<feature type="region of interest" description="Disordered" evidence="1">
    <location>
        <begin position="502"/>
        <end position="538"/>
    </location>
</feature>
<dbReference type="Pfam" id="PF00646">
    <property type="entry name" value="F-box"/>
    <property type="match status" value="1"/>
</dbReference>
<dbReference type="EnsemblPlants" id="QL05p044314:mrna">
    <property type="protein sequence ID" value="QL05p044314:mrna"/>
    <property type="gene ID" value="QL05p044314"/>
</dbReference>
<dbReference type="EMBL" id="LRBV02000005">
    <property type="status" value="NOT_ANNOTATED_CDS"/>
    <property type="molecule type" value="Genomic_DNA"/>
</dbReference>
<dbReference type="InParanoid" id="A0A7N2LP61"/>
<dbReference type="InterPro" id="IPR055357">
    <property type="entry name" value="LRR_At1g61320_AtMIF1"/>
</dbReference>
<evidence type="ECO:0000256" key="1">
    <source>
        <dbReference type="SAM" id="MobiDB-lite"/>
    </source>
</evidence>
<dbReference type="InterPro" id="IPR006566">
    <property type="entry name" value="FBD"/>
</dbReference>
<dbReference type="InterPro" id="IPR001810">
    <property type="entry name" value="F-box_dom"/>
</dbReference>
<dbReference type="InterPro" id="IPR050232">
    <property type="entry name" value="FBL13/AtMIF1-like"/>
</dbReference>
<dbReference type="CDD" id="cd22160">
    <property type="entry name" value="F-box_AtFBL13-like"/>
    <property type="match status" value="1"/>
</dbReference>
<evidence type="ECO:0000313" key="4">
    <source>
        <dbReference type="Proteomes" id="UP000594261"/>
    </source>
</evidence>
<reference evidence="3 4" key="1">
    <citation type="journal article" date="2016" name="G3 (Bethesda)">
        <title>First Draft Assembly and Annotation of the Genome of a California Endemic Oak Quercus lobata Nee (Fagaceae).</title>
        <authorList>
            <person name="Sork V.L."/>
            <person name="Fitz-Gibbon S.T."/>
            <person name="Puiu D."/>
            <person name="Crepeau M."/>
            <person name="Gugger P.F."/>
            <person name="Sherman R."/>
            <person name="Stevens K."/>
            <person name="Langley C.H."/>
            <person name="Pellegrini M."/>
            <person name="Salzberg S.L."/>
        </authorList>
    </citation>
    <scope>NUCLEOTIDE SEQUENCE [LARGE SCALE GENOMIC DNA]</scope>
    <source>
        <strain evidence="4">cv. SW786</strain>
    </source>
</reference>
<evidence type="ECO:0000259" key="2">
    <source>
        <dbReference type="PROSITE" id="PS50181"/>
    </source>
</evidence>
<dbReference type="PANTHER" id="PTHR31900">
    <property type="entry name" value="F-BOX/RNI SUPERFAMILY PROTEIN-RELATED"/>
    <property type="match status" value="1"/>
</dbReference>
<dbReference type="Gene3D" id="1.20.1280.50">
    <property type="match status" value="1"/>
</dbReference>
<dbReference type="AlphaFoldDB" id="A0A7N2LP61"/>
<dbReference type="SUPFAM" id="SSF81383">
    <property type="entry name" value="F-box domain"/>
    <property type="match status" value="1"/>
</dbReference>
<dbReference type="PROSITE" id="PS50181">
    <property type="entry name" value="FBOX"/>
    <property type="match status" value="1"/>
</dbReference>
<dbReference type="Pfam" id="PF23622">
    <property type="entry name" value="LRR_At1g61320_AtMIF1"/>
    <property type="match status" value="1"/>
</dbReference>
<name>A0A7N2LP61_QUELO</name>
<dbReference type="Gramene" id="QL05p044203:mrna">
    <property type="protein sequence ID" value="QL05p044203:mrna"/>
    <property type="gene ID" value="QL05p044203"/>
</dbReference>